<dbReference type="InterPro" id="IPR028098">
    <property type="entry name" value="Glyco_trans_4-like_N"/>
</dbReference>
<evidence type="ECO:0000259" key="2">
    <source>
        <dbReference type="Pfam" id="PF13439"/>
    </source>
</evidence>
<dbReference type="EMBL" id="CTRP01000003">
    <property type="protein sequence ID" value="CQR71116.1"/>
    <property type="molecule type" value="Genomic_DNA"/>
</dbReference>
<dbReference type="PANTHER" id="PTHR46401:SF2">
    <property type="entry name" value="GLYCOSYLTRANSFERASE WBBK-RELATED"/>
    <property type="match status" value="1"/>
</dbReference>
<dbReference type="GO" id="GO:0009103">
    <property type="term" value="P:lipopolysaccharide biosynthetic process"/>
    <property type="evidence" value="ECO:0007669"/>
    <property type="project" value="TreeGrafter"/>
</dbReference>
<dbReference type="AlphaFoldDB" id="A0A0U1KUU1"/>
<dbReference type="GO" id="GO:0016757">
    <property type="term" value="F:glycosyltransferase activity"/>
    <property type="evidence" value="ECO:0007669"/>
    <property type="project" value="UniProtKB-KW"/>
</dbReference>
<proteinExistence type="predicted"/>
<gene>
    <name evidence="3" type="ORF">SpAn4DRAFT_2094</name>
</gene>
<dbReference type="SUPFAM" id="SSF53756">
    <property type="entry name" value="UDP-Glycosyltransferase/glycogen phosphorylase"/>
    <property type="match status" value="2"/>
</dbReference>
<dbReference type="Pfam" id="PF13439">
    <property type="entry name" value="Glyco_transf_4"/>
    <property type="match status" value="1"/>
</dbReference>
<dbReference type="Proteomes" id="UP000049855">
    <property type="component" value="Unassembled WGS sequence"/>
</dbReference>
<name>A0A0U1KUU1_9FIRM</name>
<keyword evidence="1 3" id="KW-0808">Transferase</keyword>
<reference evidence="4" key="1">
    <citation type="submission" date="2015-03" db="EMBL/GenBank/DDBJ databases">
        <authorList>
            <person name="Nijsse Bart"/>
        </authorList>
    </citation>
    <scope>NUCLEOTIDE SEQUENCE [LARGE SCALE GENOMIC DNA]</scope>
</reference>
<organism evidence="3 4">
    <name type="scientific">Sporomusa ovata</name>
    <dbReference type="NCBI Taxonomy" id="2378"/>
    <lineage>
        <taxon>Bacteria</taxon>
        <taxon>Bacillati</taxon>
        <taxon>Bacillota</taxon>
        <taxon>Negativicutes</taxon>
        <taxon>Selenomonadales</taxon>
        <taxon>Sporomusaceae</taxon>
        <taxon>Sporomusa</taxon>
    </lineage>
</organism>
<keyword evidence="4" id="KW-1185">Reference proteome</keyword>
<dbReference type="PANTHER" id="PTHR46401">
    <property type="entry name" value="GLYCOSYLTRANSFERASE WBBK-RELATED"/>
    <property type="match status" value="1"/>
</dbReference>
<evidence type="ECO:0000313" key="3">
    <source>
        <dbReference type="EMBL" id="CQR71116.1"/>
    </source>
</evidence>
<feature type="domain" description="Glycosyltransferase subfamily 4-like N-terminal" evidence="2">
    <location>
        <begin position="38"/>
        <end position="199"/>
    </location>
</feature>
<keyword evidence="3" id="KW-0328">Glycosyltransferase</keyword>
<evidence type="ECO:0000256" key="1">
    <source>
        <dbReference type="ARBA" id="ARBA00022679"/>
    </source>
</evidence>
<sequence length="816" mass="91405">MSKDNMVIDKAAFGSPHKNRHIVGIDGRVFSTEAADRGMGRYVRSLIDYFHASGHVICLILYANSRLAEDDPLLTKCSFSHCINIVPNQFGKEDIHISSYEIEKAARDFNFSIYVDATPFILPARFDITHCATLCIAYDLIPLRYPSYYLRSPVLVECYHNSLDRLRKADKIITISATVKNHLVRYLGLDRERITVIYPNLSPEYQVPCASDKTLRHDIFSILGSHRSKNTTQALALLKQAAEIAGEPVNITTPTKDQYKAIRHITSAGLFNLDCAITESEKLRLQMNSKLVAHLSVDEGFGIPFLEALFLEAKVFAIDIPMNREILVTGGDFAGACFLHPSQSSMLDEASFRQFMAAPARSEYYSKLRSFFKSHWEQAPRTLTKACEDAVSRFSAWRNDMAVRVVSNTPATFCGVADYSSAIPAGVDKQLLFYTADTNAKKLPAYPNVHIKSYKSFVLDNPDFDNPVIYNLAISDSLGFGVELLQKFGKASDIVVAHDLVYLFGLVYYFYCSGKFSELFSTYTIGLDSALIPRIQAATAGGLTNLENFMPIEQAFSSAWLREKGSHLISHSPLVEKCRGEEIGINTTFVSSIKYIPMGIDDRAIPQLVRAARSWRRSHGIQEHDVLIGAFGSIVKVKYLVEIAEGIAAYIEKTRNITAISRRIFFLLSGKIVDQETFGQINKPFMAKDLKDRLIFENSHDEMDFDTLLVAADIVIACRKQERVHMSHALVRELSLGRPIITNRQSGFGLDNELVLNENGISASLEIVLDTIMRTPEMLRSLSIKAREKFEADHRIENMVTNFLLTSTSSCGESGR</sequence>
<evidence type="ECO:0000313" key="4">
    <source>
        <dbReference type="Proteomes" id="UP000049855"/>
    </source>
</evidence>
<dbReference type="RefSeq" id="WP_021169822.1">
    <property type="nucleotide sequence ID" value="NZ_CTRP01000003.1"/>
</dbReference>
<protein>
    <submittedName>
        <fullName evidence="3">Mannosyltransferase A (MtfA)</fullName>
    </submittedName>
</protein>
<accession>A0A0U1KUU1</accession>
<dbReference type="Gene3D" id="3.40.50.2000">
    <property type="entry name" value="Glycogen Phosphorylase B"/>
    <property type="match status" value="3"/>
</dbReference>